<dbReference type="Gene3D" id="3.40.50.150">
    <property type="entry name" value="Vaccinia Virus protein VP39"/>
    <property type="match status" value="1"/>
</dbReference>
<keyword evidence="3" id="KW-0489">Methyltransferase</keyword>
<evidence type="ECO:0000313" key="4">
    <source>
        <dbReference type="Proteomes" id="UP000294881"/>
    </source>
</evidence>
<dbReference type="PANTHER" id="PTHR34203:SF15">
    <property type="entry name" value="SLL1173 PROTEIN"/>
    <property type="match status" value="1"/>
</dbReference>
<dbReference type="PANTHER" id="PTHR34203">
    <property type="entry name" value="METHYLTRANSFERASE, FKBM FAMILY PROTEIN"/>
    <property type="match status" value="1"/>
</dbReference>
<gene>
    <name evidence="3" type="ORF">EV666_105173</name>
</gene>
<evidence type="ECO:0000313" key="3">
    <source>
        <dbReference type="EMBL" id="TCO13802.1"/>
    </source>
</evidence>
<dbReference type="EMBL" id="SLWL01000005">
    <property type="protein sequence ID" value="TCO13802.1"/>
    <property type="molecule type" value="Genomic_DNA"/>
</dbReference>
<dbReference type="GO" id="GO:0008168">
    <property type="term" value="F:methyltransferase activity"/>
    <property type="evidence" value="ECO:0007669"/>
    <property type="project" value="UniProtKB-KW"/>
</dbReference>
<comment type="caution">
    <text evidence="3">The sequence shown here is derived from an EMBL/GenBank/DDBJ whole genome shotgun (WGS) entry which is preliminary data.</text>
</comment>
<evidence type="ECO:0000256" key="1">
    <source>
        <dbReference type="SAM" id="MobiDB-lite"/>
    </source>
</evidence>
<name>A0A4R2GTG8_9HYPH</name>
<dbReference type="SUPFAM" id="SSF53335">
    <property type="entry name" value="S-adenosyl-L-methionine-dependent methyltransferases"/>
    <property type="match status" value="1"/>
</dbReference>
<keyword evidence="3" id="KW-0808">Transferase</keyword>
<protein>
    <submittedName>
        <fullName evidence="3">FkbM family methyltransferase</fullName>
    </submittedName>
</protein>
<feature type="compositionally biased region" description="Polar residues" evidence="1">
    <location>
        <begin position="1"/>
        <end position="11"/>
    </location>
</feature>
<dbReference type="Pfam" id="PF05050">
    <property type="entry name" value="Methyltransf_21"/>
    <property type="match status" value="1"/>
</dbReference>
<dbReference type="InterPro" id="IPR029063">
    <property type="entry name" value="SAM-dependent_MTases_sf"/>
</dbReference>
<dbReference type="InterPro" id="IPR006342">
    <property type="entry name" value="FkbM_mtfrase"/>
</dbReference>
<sequence length="298" mass="32570">MTETTRPTATLQAGADSPPDGGFGAFAPGRLTRAVLGVTRKMPETWAGRRVALALRKLAIRSLKGAPVDVEALGARMRLYPYRNVCEKKVLFTPQFFDPQELAILDRHVSGARGAGRGFSFIDIGANIGAYSVHVAALAGPDARILAVEPQPDIFERLTFNIRQCPWPTVKAIACAVADKTGELTLFLDPDNSGESSLKVLASSAAKNIRVSAVPLLQLLVDEGFDHVDAMKLDVEGAEDIILEPFLRAAPDNLLPRLLIMEDGSDRWQIDLPALVKQRGYRQALRTRLNFVFERDPD</sequence>
<evidence type="ECO:0000259" key="2">
    <source>
        <dbReference type="Pfam" id="PF05050"/>
    </source>
</evidence>
<keyword evidence="4" id="KW-1185">Reference proteome</keyword>
<reference evidence="3 4" key="1">
    <citation type="submission" date="2019-03" db="EMBL/GenBank/DDBJ databases">
        <title>Genomic Encyclopedia of Type Strains, Phase IV (KMG-IV): sequencing the most valuable type-strain genomes for metagenomic binning, comparative biology and taxonomic classification.</title>
        <authorList>
            <person name="Goeker M."/>
        </authorList>
    </citation>
    <scope>NUCLEOTIDE SEQUENCE [LARGE SCALE GENOMIC DNA]</scope>
    <source>
        <strain evidence="3 4">DSM 22958</strain>
    </source>
</reference>
<dbReference type="OrthoDB" id="7542440at2"/>
<dbReference type="InterPro" id="IPR052514">
    <property type="entry name" value="SAM-dependent_MTase"/>
</dbReference>
<organism evidence="3 4">
    <name type="scientific">Camelimonas lactis</name>
    <dbReference type="NCBI Taxonomy" id="659006"/>
    <lineage>
        <taxon>Bacteria</taxon>
        <taxon>Pseudomonadati</taxon>
        <taxon>Pseudomonadota</taxon>
        <taxon>Alphaproteobacteria</taxon>
        <taxon>Hyphomicrobiales</taxon>
        <taxon>Chelatococcaceae</taxon>
        <taxon>Camelimonas</taxon>
    </lineage>
</organism>
<feature type="region of interest" description="Disordered" evidence="1">
    <location>
        <begin position="1"/>
        <end position="22"/>
    </location>
</feature>
<accession>A0A4R2GTG8</accession>
<dbReference type="AlphaFoldDB" id="A0A4R2GTG8"/>
<dbReference type="NCBIfam" id="TIGR01444">
    <property type="entry name" value="fkbM_fam"/>
    <property type="match status" value="1"/>
</dbReference>
<dbReference type="GO" id="GO:0032259">
    <property type="term" value="P:methylation"/>
    <property type="evidence" value="ECO:0007669"/>
    <property type="project" value="UniProtKB-KW"/>
</dbReference>
<proteinExistence type="predicted"/>
<dbReference type="Proteomes" id="UP000294881">
    <property type="component" value="Unassembled WGS sequence"/>
</dbReference>
<feature type="domain" description="Methyltransferase FkbM" evidence="2">
    <location>
        <begin position="123"/>
        <end position="266"/>
    </location>
</feature>